<dbReference type="Gramene" id="rna-AYBTSS11_LOCUS7501">
    <property type="protein sequence ID" value="CAJ1936478.1"/>
    <property type="gene ID" value="gene-AYBTSS11_LOCUS7501"/>
</dbReference>
<reference evidence="1" key="1">
    <citation type="submission" date="2023-10" db="EMBL/GenBank/DDBJ databases">
        <authorList>
            <person name="Domelevo Entfellner J.-B."/>
        </authorList>
    </citation>
    <scope>NUCLEOTIDE SEQUENCE</scope>
</reference>
<accession>A0AA86S7S3</accession>
<proteinExistence type="predicted"/>
<protein>
    <submittedName>
        <fullName evidence="1">Uncharacterized protein</fullName>
    </submittedName>
</protein>
<dbReference type="AlphaFoldDB" id="A0AA86S7S3"/>
<organism evidence="1 2">
    <name type="scientific">Sphenostylis stenocarpa</name>
    <dbReference type="NCBI Taxonomy" id="92480"/>
    <lineage>
        <taxon>Eukaryota</taxon>
        <taxon>Viridiplantae</taxon>
        <taxon>Streptophyta</taxon>
        <taxon>Embryophyta</taxon>
        <taxon>Tracheophyta</taxon>
        <taxon>Spermatophyta</taxon>
        <taxon>Magnoliopsida</taxon>
        <taxon>eudicotyledons</taxon>
        <taxon>Gunneridae</taxon>
        <taxon>Pentapetalae</taxon>
        <taxon>rosids</taxon>
        <taxon>fabids</taxon>
        <taxon>Fabales</taxon>
        <taxon>Fabaceae</taxon>
        <taxon>Papilionoideae</taxon>
        <taxon>50 kb inversion clade</taxon>
        <taxon>NPAAA clade</taxon>
        <taxon>indigoferoid/millettioid clade</taxon>
        <taxon>Phaseoleae</taxon>
        <taxon>Sphenostylis</taxon>
    </lineage>
</organism>
<dbReference type="EMBL" id="OY731400">
    <property type="protein sequence ID" value="CAJ1936478.1"/>
    <property type="molecule type" value="Genomic_DNA"/>
</dbReference>
<name>A0AA86S7S3_9FABA</name>
<evidence type="ECO:0000313" key="2">
    <source>
        <dbReference type="Proteomes" id="UP001189624"/>
    </source>
</evidence>
<dbReference type="Proteomes" id="UP001189624">
    <property type="component" value="Chromosome 3"/>
</dbReference>
<keyword evidence="2" id="KW-1185">Reference proteome</keyword>
<evidence type="ECO:0000313" key="1">
    <source>
        <dbReference type="EMBL" id="CAJ1936478.1"/>
    </source>
</evidence>
<gene>
    <name evidence="1" type="ORF">AYBTSS11_LOCUS7501</name>
</gene>
<sequence>MVPKLDGDVEDGGTGLPSFGVYSHGRFFGFLLFMDPTISNVQSHSNVPGSKEMIRPDRVSGIILETDLLCQCNPHSWNRKLSLRSYLRLKIQLYWANLLWQKFLNLLWLDSK</sequence>